<comment type="caution">
    <text evidence="2">The sequence shown here is derived from an EMBL/GenBank/DDBJ whole genome shotgun (WGS) entry which is preliminary data.</text>
</comment>
<evidence type="ECO:0000313" key="3">
    <source>
        <dbReference type="Proteomes" id="UP000190787"/>
    </source>
</evidence>
<evidence type="ECO:0000313" key="2">
    <source>
        <dbReference type="EMBL" id="OOY22643.1"/>
    </source>
</evidence>
<evidence type="ECO:0000256" key="1">
    <source>
        <dbReference type="SAM" id="SignalP"/>
    </source>
</evidence>
<organism evidence="2 3">
    <name type="scientific">Thioclava sediminum</name>
    <dbReference type="NCBI Taxonomy" id="1915319"/>
    <lineage>
        <taxon>Bacteria</taxon>
        <taxon>Pseudomonadati</taxon>
        <taxon>Pseudomonadota</taxon>
        <taxon>Alphaproteobacteria</taxon>
        <taxon>Rhodobacterales</taxon>
        <taxon>Paracoccaceae</taxon>
        <taxon>Thioclava</taxon>
    </lineage>
</organism>
<gene>
    <name evidence="2" type="ORF">BMI91_18485</name>
</gene>
<evidence type="ECO:0008006" key="4">
    <source>
        <dbReference type="Google" id="ProtNLM"/>
    </source>
</evidence>
<sequence>MVRAAFLTLLCACLPNGISAQGAPRLSLTLAGATEAEDACRLSFLAENGLGSDLDALVVEAVVFTRAGAVERLLLLDFRDLPAGKPRVRQFDLAGMRCEALGQILINGVESCEGADEAACASALETGSRVDGTEVTG</sequence>
<dbReference type="Proteomes" id="UP000190787">
    <property type="component" value="Unassembled WGS sequence"/>
</dbReference>
<proteinExistence type="predicted"/>
<reference evidence="2 3" key="1">
    <citation type="submission" date="2016-11" db="EMBL/GenBank/DDBJ databases">
        <title>A multilocus sequence analysis scheme for characterization of bacteria in the genus Thioclava.</title>
        <authorList>
            <person name="Liu Y."/>
            <person name="Shao Z."/>
        </authorList>
    </citation>
    <scope>NUCLEOTIDE SEQUENCE [LARGE SCALE GENOMIC DNA]</scope>
    <source>
        <strain evidence="2 3">TAW-CT134</strain>
    </source>
</reference>
<feature type="chain" id="PRO_5045422398" description="Tat pathway signal protein" evidence="1">
    <location>
        <begin position="21"/>
        <end position="137"/>
    </location>
</feature>
<keyword evidence="3" id="KW-1185">Reference proteome</keyword>
<dbReference type="EMBL" id="MPZV01000005">
    <property type="protein sequence ID" value="OOY22643.1"/>
    <property type="molecule type" value="Genomic_DNA"/>
</dbReference>
<protein>
    <recommendedName>
        <fullName evidence="4">Tat pathway signal protein</fullName>
    </recommendedName>
</protein>
<keyword evidence="1" id="KW-0732">Signal</keyword>
<accession>A0ABX3MSM5</accession>
<name>A0ABX3MSM5_9RHOB</name>
<feature type="signal peptide" evidence="1">
    <location>
        <begin position="1"/>
        <end position="20"/>
    </location>
</feature>